<organism evidence="2 3">
    <name type="scientific">Zasmidium cellare ATCC 36951</name>
    <dbReference type="NCBI Taxonomy" id="1080233"/>
    <lineage>
        <taxon>Eukaryota</taxon>
        <taxon>Fungi</taxon>
        <taxon>Dikarya</taxon>
        <taxon>Ascomycota</taxon>
        <taxon>Pezizomycotina</taxon>
        <taxon>Dothideomycetes</taxon>
        <taxon>Dothideomycetidae</taxon>
        <taxon>Mycosphaerellales</taxon>
        <taxon>Mycosphaerellaceae</taxon>
        <taxon>Zasmidium</taxon>
    </lineage>
</organism>
<dbReference type="GeneID" id="54560493"/>
<dbReference type="OrthoDB" id="3649348at2759"/>
<proteinExistence type="predicted"/>
<sequence length="146" mass="15918">MAPIPIALCGKHPDMCDNFVKGMLPEYEVVHVCHNAPIAKSELPPLLKGERTEPASGKGSNTKTGDPKIPKAIFVGGGFSPSELEEMRAVDSLRTVPWMYPPAHKRPKTAGPPPIDVIISRAKEAFAERGFVEGKEDQVEVGLWDY</sequence>
<reference evidence="2" key="1">
    <citation type="journal article" date="2020" name="Stud. Mycol.">
        <title>101 Dothideomycetes genomes: a test case for predicting lifestyles and emergence of pathogens.</title>
        <authorList>
            <person name="Haridas S."/>
            <person name="Albert R."/>
            <person name="Binder M."/>
            <person name="Bloem J."/>
            <person name="Labutti K."/>
            <person name="Salamov A."/>
            <person name="Andreopoulos B."/>
            <person name="Baker S."/>
            <person name="Barry K."/>
            <person name="Bills G."/>
            <person name="Bluhm B."/>
            <person name="Cannon C."/>
            <person name="Castanera R."/>
            <person name="Culley D."/>
            <person name="Daum C."/>
            <person name="Ezra D."/>
            <person name="Gonzalez J."/>
            <person name="Henrissat B."/>
            <person name="Kuo A."/>
            <person name="Liang C."/>
            <person name="Lipzen A."/>
            <person name="Lutzoni F."/>
            <person name="Magnuson J."/>
            <person name="Mondo S."/>
            <person name="Nolan M."/>
            <person name="Ohm R."/>
            <person name="Pangilinan J."/>
            <person name="Park H.-J."/>
            <person name="Ramirez L."/>
            <person name="Alfaro M."/>
            <person name="Sun H."/>
            <person name="Tritt A."/>
            <person name="Yoshinaga Y."/>
            <person name="Zwiers L.-H."/>
            <person name="Turgeon B."/>
            <person name="Goodwin S."/>
            <person name="Spatafora J."/>
            <person name="Crous P."/>
            <person name="Grigoriev I."/>
        </authorList>
    </citation>
    <scope>NUCLEOTIDE SEQUENCE</scope>
    <source>
        <strain evidence="2">ATCC 36951</strain>
    </source>
</reference>
<evidence type="ECO:0000313" key="3">
    <source>
        <dbReference type="Proteomes" id="UP000799537"/>
    </source>
</evidence>
<dbReference type="EMBL" id="ML993600">
    <property type="protein sequence ID" value="KAF2165530.1"/>
    <property type="molecule type" value="Genomic_DNA"/>
</dbReference>
<feature type="region of interest" description="Disordered" evidence="1">
    <location>
        <begin position="44"/>
        <end position="72"/>
    </location>
</feature>
<evidence type="ECO:0000256" key="1">
    <source>
        <dbReference type="SAM" id="MobiDB-lite"/>
    </source>
</evidence>
<gene>
    <name evidence="2" type="ORF">M409DRAFT_24383</name>
</gene>
<accession>A0A6A6CH76</accession>
<dbReference type="AlphaFoldDB" id="A0A6A6CH76"/>
<dbReference type="RefSeq" id="XP_033666419.1">
    <property type="nucleotide sequence ID" value="XM_033807221.1"/>
</dbReference>
<keyword evidence="3" id="KW-1185">Reference proteome</keyword>
<dbReference type="Proteomes" id="UP000799537">
    <property type="component" value="Unassembled WGS sequence"/>
</dbReference>
<name>A0A6A6CH76_ZASCE</name>
<protein>
    <submittedName>
        <fullName evidence="2">Uncharacterized protein</fullName>
    </submittedName>
</protein>
<evidence type="ECO:0000313" key="2">
    <source>
        <dbReference type="EMBL" id="KAF2165530.1"/>
    </source>
</evidence>